<gene>
    <name evidence="8" type="ORF">CAPTEDRAFT_163753</name>
</gene>
<evidence type="ECO:0000256" key="6">
    <source>
        <dbReference type="RuleBase" id="RU363132"/>
    </source>
</evidence>
<feature type="transmembrane region" description="Helical" evidence="6">
    <location>
        <begin position="181"/>
        <end position="209"/>
    </location>
</feature>
<protein>
    <recommendedName>
        <fullName evidence="6">Reticulon-like protein</fullName>
    </recommendedName>
</protein>
<feature type="domain" description="Reticulon" evidence="7">
    <location>
        <begin position="63"/>
        <end position="251"/>
    </location>
</feature>
<reference evidence="10" key="1">
    <citation type="submission" date="2012-12" db="EMBL/GenBank/DDBJ databases">
        <authorList>
            <person name="Hellsten U."/>
            <person name="Grimwood J."/>
            <person name="Chapman J.A."/>
            <person name="Shapiro H."/>
            <person name="Aerts A."/>
            <person name="Otillar R.P."/>
            <person name="Terry A.Y."/>
            <person name="Boore J.L."/>
            <person name="Simakov O."/>
            <person name="Marletaz F."/>
            <person name="Cho S.-J."/>
            <person name="Edsinger-Gonzales E."/>
            <person name="Havlak P."/>
            <person name="Kuo D.-H."/>
            <person name="Larsson T."/>
            <person name="Lv J."/>
            <person name="Arendt D."/>
            <person name="Savage R."/>
            <person name="Osoegawa K."/>
            <person name="de Jong P."/>
            <person name="Lindberg D.R."/>
            <person name="Seaver E.C."/>
            <person name="Weisblat D.A."/>
            <person name="Putnam N.H."/>
            <person name="Grigoriev I.V."/>
            <person name="Rokhsar D.S."/>
        </authorList>
    </citation>
    <scope>NUCLEOTIDE SEQUENCE</scope>
    <source>
        <strain evidence="10">I ESC-2004</strain>
    </source>
</reference>
<evidence type="ECO:0000259" key="7">
    <source>
        <dbReference type="PROSITE" id="PS50845"/>
    </source>
</evidence>
<dbReference type="PANTHER" id="PTHR45799:SF2">
    <property type="entry name" value="RETICULON-LIKE PROTEIN"/>
    <property type="match status" value="1"/>
</dbReference>
<organism evidence="8">
    <name type="scientific">Capitella teleta</name>
    <name type="common">Polychaete worm</name>
    <dbReference type="NCBI Taxonomy" id="283909"/>
    <lineage>
        <taxon>Eukaryota</taxon>
        <taxon>Metazoa</taxon>
        <taxon>Spiralia</taxon>
        <taxon>Lophotrochozoa</taxon>
        <taxon>Annelida</taxon>
        <taxon>Polychaeta</taxon>
        <taxon>Sedentaria</taxon>
        <taxon>Scolecida</taxon>
        <taxon>Capitellidae</taxon>
        <taxon>Capitella</taxon>
    </lineage>
</organism>
<dbReference type="AlphaFoldDB" id="R7TJW9"/>
<evidence type="ECO:0000256" key="1">
    <source>
        <dbReference type="ARBA" id="ARBA00004477"/>
    </source>
</evidence>
<accession>R7TJW9</accession>
<proteinExistence type="predicted"/>
<feature type="transmembrane region" description="Helical" evidence="6">
    <location>
        <begin position="76"/>
        <end position="103"/>
    </location>
</feature>
<evidence type="ECO:0000256" key="2">
    <source>
        <dbReference type="ARBA" id="ARBA00022692"/>
    </source>
</evidence>
<evidence type="ECO:0000256" key="4">
    <source>
        <dbReference type="ARBA" id="ARBA00022989"/>
    </source>
</evidence>
<evidence type="ECO:0000313" key="9">
    <source>
        <dbReference type="EnsemblMetazoa" id="CapteP163753"/>
    </source>
</evidence>
<dbReference type="Pfam" id="PF02453">
    <property type="entry name" value="Reticulon"/>
    <property type="match status" value="1"/>
</dbReference>
<comment type="subcellular location">
    <subcellularLocation>
        <location evidence="1 6">Endoplasmic reticulum membrane</location>
        <topology evidence="1 6">Multi-pass membrane protein</topology>
    </subcellularLocation>
</comment>
<dbReference type="InterPro" id="IPR046964">
    <property type="entry name" value="RTN1-4"/>
</dbReference>
<dbReference type="Gene3D" id="1.20.5.2480">
    <property type="match status" value="1"/>
</dbReference>
<dbReference type="EMBL" id="AMQN01000316">
    <property type="status" value="NOT_ANNOTATED_CDS"/>
    <property type="molecule type" value="Genomic_DNA"/>
</dbReference>
<name>R7TJW9_CAPTE</name>
<evidence type="ECO:0000313" key="8">
    <source>
        <dbReference type="EMBL" id="ELT94128.1"/>
    </source>
</evidence>
<dbReference type="GO" id="GO:0005789">
    <property type="term" value="C:endoplasmic reticulum membrane"/>
    <property type="evidence" value="ECO:0007669"/>
    <property type="project" value="UniProtKB-SubCell"/>
</dbReference>
<sequence length="251" mass="28555">MLSSPSLEKGFEEMEKTEPLRVEREAARSANAYVPLVLLRRYLLPGCLAVVDSARWVLMRPEVVDLIYWRDIKKSAVVFGSMLVLLLSLALFSVLSVIAYLSLATLTVTVTFRIYKNVLGAVQKTGEGHPFKQYLEMDIALPEDKVHELADLVMTHVSCIVKELRRLFLVEDFVDSLKFGLLLWVLTYIGAWFNGMTLLILGIVGLFTLPKVYETYKVQIDHYLDLAKTQIRNVIKQVQEKIPLPGKKKPE</sequence>
<dbReference type="OMA" id="CLWSCWK"/>
<dbReference type="HOGENOM" id="CLU_048580_2_1_1"/>
<keyword evidence="10" id="KW-1185">Reference proteome</keyword>
<reference evidence="9" key="3">
    <citation type="submission" date="2015-06" db="UniProtKB">
        <authorList>
            <consortium name="EnsemblMetazoa"/>
        </authorList>
    </citation>
    <scope>IDENTIFICATION</scope>
</reference>
<dbReference type="GO" id="GO:0030424">
    <property type="term" value="C:axon"/>
    <property type="evidence" value="ECO:0007669"/>
    <property type="project" value="TreeGrafter"/>
</dbReference>
<keyword evidence="2 6" id="KW-0812">Transmembrane</keyword>
<dbReference type="PANTHER" id="PTHR45799">
    <property type="entry name" value="RETICULON-LIKE PROTEIN"/>
    <property type="match status" value="1"/>
</dbReference>
<evidence type="ECO:0000313" key="10">
    <source>
        <dbReference type="Proteomes" id="UP000014760"/>
    </source>
</evidence>
<dbReference type="EnsemblMetazoa" id="CapteT163753">
    <property type="protein sequence ID" value="CapteP163753"/>
    <property type="gene ID" value="CapteG163753"/>
</dbReference>
<evidence type="ECO:0000256" key="3">
    <source>
        <dbReference type="ARBA" id="ARBA00022824"/>
    </source>
</evidence>
<dbReference type="Proteomes" id="UP000014760">
    <property type="component" value="Unassembled WGS sequence"/>
</dbReference>
<dbReference type="EMBL" id="KB309537">
    <property type="protein sequence ID" value="ELT94128.1"/>
    <property type="molecule type" value="Genomic_DNA"/>
</dbReference>
<keyword evidence="3 6" id="KW-0256">Endoplasmic reticulum</keyword>
<dbReference type="PROSITE" id="PS50845">
    <property type="entry name" value="RETICULON"/>
    <property type="match status" value="1"/>
</dbReference>
<keyword evidence="4 6" id="KW-1133">Transmembrane helix</keyword>
<dbReference type="STRING" id="283909.R7TJW9"/>
<keyword evidence="5 6" id="KW-0472">Membrane</keyword>
<reference evidence="8 10" key="2">
    <citation type="journal article" date="2013" name="Nature">
        <title>Insights into bilaterian evolution from three spiralian genomes.</title>
        <authorList>
            <person name="Simakov O."/>
            <person name="Marletaz F."/>
            <person name="Cho S.J."/>
            <person name="Edsinger-Gonzales E."/>
            <person name="Havlak P."/>
            <person name="Hellsten U."/>
            <person name="Kuo D.H."/>
            <person name="Larsson T."/>
            <person name="Lv J."/>
            <person name="Arendt D."/>
            <person name="Savage R."/>
            <person name="Osoegawa K."/>
            <person name="de Jong P."/>
            <person name="Grimwood J."/>
            <person name="Chapman J.A."/>
            <person name="Shapiro H."/>
            <person name="Aerts A."/>
            <person name="Otillar R.P."/>
            <person name="Terry A.Y."/>
            <person name="Boore J.L."/>
            <person name="Grigoriev I.V."/>
            <person name="Lindberg D.R."/>
            <person name="Seaver E.C."/>
            <person name="Weisblat D.A."/>
            <person name="Putnam N.H."/>
            <person name="Rokhsar D.S."/>
        </authorList>
    </citation>
    <scope>NUCLEOTIDE SEQUENCE</scope>
    <source>
        <strain evidence="8 10">I ESC-2004</strain>
    </source>
</reference>
<dbReference type="OrthoDB" id="567788at2759"/>
<evidence type="ECO:0000256" key="5">
    <source>
        <dbReference type="ARBA" id="ARBA00023136"/>
    </source>
</evidence>
<dbReference type="InterPro" id="IPR003388">
    <property type="entry name" value="Reticulon"/>
</dbReference>